<protein>
    <submittedName>
        <fullName evidence="1">Uncharacterized protein</fullName>
    </submittedName>
</protein>
<dbReference type="Proteomes" id="UP000078200">
    <property type="component" value="Unassembled WGS sequence"/>
</dbReference>
<sequence length="114" mass="12790">MKNIKEMITASTTTMNSSYGLLLVTGWLLFFILVFKDGDALNRTSVKCVRDAMLFDSRQVASHWSGCWQRSNGRPTTTTTLCTQQTALYINIPITKQAEKLICARISLHKAGMK</sequence>
<dbReference type="EnsemblMetazoa" id="GAUT032572-RA">
    <property type="protein sequence ID" value="GAUT032572-PA"/>
    <property type="gene ID" value="GAUT032572"/>
</dbReference>
<evidence type="ECO:0000313" key="2">
    <source>
        <dbReference type="Proteomes" id="UP000078200"/>
    </source>
</evidence>
<proteinExistence type="predicted"/>
<dbReference type="VEuPathDB" id="VectorBase:GAUT032572"/>
<keyword evidence="2" id="KW-1185">Reference proteome</keyword>
<accession>A0A1A9VC47</accession>
<dbReference type="AlphaFoldDB" id="A0A1A9VC47"/>
<organism evidence="1 2">
    <name type="scientific">Glossina austeni</name>
    <name type="common">Savannah tsetse fly</name>
    <dbReference type="NCBI Taxonomy" id="7395"/>
    <lineage>
        <taxon>Eukaryota</taxon>
        <taxon>Metazoa</taxon>
        <taxon>Ecdysozoa</taxon>
        <taxon>Arthropoda</taxon>
        <taxon>Hexapoda</taxon>
        <taxon>Insecta</taxon>
        <taxon>Pterygota</taxon>
        <taxon>Neoptera</taxon>
        <taxon>Endopterygota</taxon>
        <taxon>Diptera</taxon>
        <taxon>Brachycera</taxon>
        <taxon>Muscomorpha</taxon>
        <taxon>Hippoboscoidea</taxon>
        <taxon>Glossinidae</taxon>
        <taxon>Glossina</taxon>
    </lineage>
</organism>
<evidence type="ECO:0000313" key="1">
    <source>
        <dbReference type="EnsemblMetazoa" id="GAUT032572-PA"/>
    </source>
</evidence>
<name>A0A1A9VC47_GLOAU</name>
<reference evidence="1" key="1">
    <citation type="submission" date="2020-05" db="UniProtKB">
        <authorList>
            <consortium name="EnsemblMetazoa"/>
        </authorList>
    </citation>
    <scope>IDENTIFICATION</scope>
    <source>
        <strain evidence="1">TTRI</strain>
    </source>
</reference>